<sequence>MSRLFFWSVLGVVLAALIAGFAVVGGPGHARAEARDQTRRADLRRIADATICEAGEQAAFSRACRDAEHALRDPLTDAAYEVTRTADAIEVCATFEVARESDEAGRHREGRLHFDGPRGCLRYALVARSGQWATQ</sequence>
<comment type="caution">
    <text evidence="1">The sequence shown here is derived from an EMBL/GenBank/DDBJ whole genome shotgun (WGS) entry which is preliminary data.</text>
</comment>
<dbReference type="EMBL" id="ABID01000002">
    <property type="protein sequence ID" value="EDQ05082.1"/>
    <property type="molecule type" value="Genomic_DNA"/>
</dbReference>
<proteinExistence type="predicted"/>
<gene>
    <name evidence="1" type="ORF">OIHEL45_10083</name>
</gene>
<accession>A0ABP2DCE7</accession>
<protein>
    <submittedName>
        <fullName evidence="1">Uncharacterized protein</fullName>
    </submittedName>
</protein>
<organism evidence="1 2">
    <name type="scientific">Sulfitobacter indolifex HEL-45</name>
    <dbReference type="NCBI Taxonomy" id="391624"/>
    <lineage>
        <taxon>Bacteria</taxon>
        <taxon>Pseudomonadati</taxon>
        <taxon>Pseudomonadota</taxon>
        <taxon>Alphaproteobacteria</taxon>
        <taxon>Rhodobacterales</taxon>
        <taxon>Roseobacteraceae</taxon>
        <taxon>Sulfitobacter</taxon>
    </lineage>
</organism>
<keyword evidence="2" id="KW-1185">Reference proteome</keyword>
<dbReference type="Proteomes" id="UP000003257">
    <property type="component" value="Unassembled WGS sequence"/>
</dbReference>
<evidence type="ECO:0000313" key="2">
    <source>
        <dbReference type="Proteomes" id="UP000003257"/>
    </source>
</evidence>
<dbReference type="RefSeq" id="WP_007119220.1">
    <property type="nucleotide sequence ID" value="NZ_ABID01000002.1"/>
</dbReference>
<name>A0ABP2DCE7_9RHOB</name>
<reference evidence="1 2" key="1">
    <citation type="submission" date="2007-11" db="EMBL/GenBank/DDBJ databases">
        <authorList>
            <person name="Wagner-Dobler I."/>
            <person name="Ferriera S."/>
            <person name="Johnson J."/>
            <person name="Kravitz S."/>
            <person name="Beeson K."/>
            <person name="Sutton G."/>
            <person name="Rogers Y.-H."/>
            <person name="Friedman R."/>
            <person name="Frazier M."/>
            <person name="Venter J.C."/>
        </authorList>
    </citation>
    <scope>NUCLEOTIDE SEQUENCE [LARGE SCALE GENOMIC DNA]</scope>
    <source>
        <strain evidence="1 2">HEL-45</strain>
    </source>
</reference>
<evidence type="ECO:0000313" key="1">
    <source>
        <dbReference type="EMBL" id="EDQ05082.1"/>
    </source>
</evidence>